<dbReference type="EMBL" id="JBBWUH010000014">
    <property type="protein sequence ID" value="KAK8152614.1"/>
    <property type="molecule type" value="Genomic_DNA"/>
</dbReference>
<protein>
    <recommendedName>
        <fullName evidence="5">Secreted protein</fullName>
    </recommendedName>
</protein>
<evidence type="ECO:0000313" key="3">
    <source>
        <dbReference type="EMBL" id="KAK8152614.1"/>
    </source>
</evidence>
<reference evidence="3 4" key="1">
    <citation type="journal article" date="2022" name="G3 (Bethesda)">
        <title>Enemy or ally: a genomic approach to elucidate the lifestyle of Phyllosticta citrichinaensis.</title>
        <authorList>
            <person name="Buijs V.A."/>
            <person name="Groenewald J.Z."/>
            <person name="Haridas S."/>
            <person name="LaButti K.M."/>
            <person name="Lipzen A."/>
            <person name="Martin F.M."/>
            <person name="Barry K."/>
            <person name="Grigoriev I.V."/>
            <person name="Crous P.W."/>
            <person name="Seidl M.F."/>
        </authorList>
    </citation>
    <scope>NUCLEOTIDE SEQUENCE [LARGE SCALE GENOMIC DNA]</scope>
    <source>
        <strain evidence="3 4">CBS 129764</strain>
    </source>
</reference>
<dbReference type="Proteomes" id="UP001456524">
    <property type="component" value="Unassembled WGS sequence"/>
</dbReference>
<organism evidence="3 4">
    <name type="scientific">Phyllosticta citrichinensis</name>
    <dbReference type="NCBI Taxonomy" id="1130410"/>
    <lineage>
        <taxon>Eukaryota</taxon>
        <taxon>Fungi</taxon>
        <taxon>Dikarya</taxon>
        <taxon>Ascomycota</taxon>
        <taxon>Pezizomycotina</taxon>
        <taxon>Dothideomycetes</taxon>
        <taxon>Dothideomycetes incertae sedis</taxon>
        <taxon>Botryosphaeriales</taxon>
        <taxon>Phyllostictaceae</taxon>
        <taxon>Phyllosticta</taxon>
    </lineage>
</organism>
<gene>
    <name evidence="3" type="ORF">IWX90DRAFT_84566</name>
</gene>
<accession>A0ABR1XFR0</accession>
<keyword evidence="4" id="KW-1185">Reference proteome</keyword>
<comment type="caution">
    <text evidence="3">The sequence shown here is derived from an EMBL/GenBank/DDBJ whole genome shotgun (WGS) entry which is preliminary data.</text>
</comment>
<feature type="chain" id="PRO_5046695513" description="Secreted protein" evidence="2">
    <location>
        <begin position="23"/>
        <end position="106"/>
    </location>
</feature>
<name>A0ABR1XFR0_9PEZI</name>
<evidence type="ECO:0008006" key="5">
    <source>
        <dbReference type="Google" id="ProtNLM"/>
    </source>
</evidence>
<keyword evidence="2" id="KW-0732">Signal</keyword>
<feature type="region of interest" description="Disordered" evidence="1">
    <location>
        <begin position="40"/>
        <end position="91"/>
    </location>
</feature>
<feature type="compositionally biased region" description="Low complexity" evidence="1">
    <location>
        <begin position="71"/>
        <end position="82"/>
    </location>
</feature>
<feature type="signal peptide" evidence="2">
    <location>
        <begin position="1"/>
        <end position="22"/>
    </location>
</feature>
<sequence length="106" mass="11524">MFFYSRTLCLTSLLALFQILDAALQTCLLTTKTPHLSCHRALPPRPSASVISPHTTPTPAKKKATSFHLSDQQPTEQPTDQPKANRASRRPSSRCITIIVIAGAVG</sequence>
<proteinExistence type="predicted"/>
<evidence type="ECO:0000256" key="2">
    <source>
        <dbReference type="SAM" id="SignalP"/>
    </source>
</evidence>
<evidence type="ECO:0000256" key="1">
    <source>
        <dbReference type="SAM" id="MobiDB-lite"/>
    </source>
</evidence>
<evidence type="ECO:0000313" key="4">
    <source>
        <dbReference type="Proteomes" id="UP001456524"/>
    </source>
</evidence>